<dbReference type="EMBL" id="CABVIC010000001">
    <property type="protein sequence ID" value="VVO57345.1"/>
    <property type="molecule type" value="Genomic_DNA"/>
</dbReference>
<feature type="region of interest" description="Disordered" evidence="1">
    <location>
        <begin position="1"/>
        <end position="44"/>
    </location>
</feature>
<organism evidence="2 3">
    <name type="scientific">Pseudomonas fluorescens</name>
    <dbReference type="NCBI Taxonomy" id="294"/>
    <lineage>
        <taxon>Bacteria</taxon>
        <taxon>Pseudomonadati</taxon>
        <taxon>Pseudomonadota</taxon>
        <taxon>Gammaproteobacteria</taxon>
        <taxon>Pseudomonadales</taxon>
        <taxon>Pseudomonadaceae</taxon>
        <taxon>Pseudomonas</taxon>
    </lineage>
</organism>
<dbReference type="Proteomes" id="UP000326067">
    <property type="component" value="Unassembled WGS sequence"/>
</dbReference>
<proteinExistence type="predicted"/>
<evidence type="ECO:0000256" key="1">
    <source>
        <dbReference type="SAM" id="MobiDB-lite"/>
    </source>
</evidence>
<reference evidence="2 3" key="1">
    <citation type="submission" date="2019-09" db="EMBL/GenBank/DDBJ databases">
        <authorList>
            <person name="Chandra G."/>
            <person name="Truman W A."/>
        </authorList>
    </citation>
    <scope>NUCLEOTIDE SEQUENCE [LARGE SCALE GENOMIC DNA]</scope>
    <source>
        <strain evidence="2">PS847</strain>
    </source>
</reference>
<accession>A0A5E7H0C6</accession>
<feature type="compositionally biased region" description="Basic and acidic residues" evidence="1">
    <location>
        <begin position="11"/>
        <end position="21"/>
    </location>
</feature>
<name>A0A5E7H0C6_PSEFL</name>
<evidence type="ECO:0000313" key="3">
    <source>
        <dbReference type="Proteomes" id="UP000326067"/>
    </source>
</evidence>
<sequence>MFTDIKPGPKPKREDGKEDRRRHVNPPNDKKHPTLPIHKHKPGD</sequence>
<dbReference type="AlphaFoldDB" id="A0A5E7H0C6"/>
<evidence type="ECO:0000313" key="2">
    <source>
        <dbReference type="EMBL" id="VVO57345.1"/>
    </source>
</evidence>
<gene>
    <name evidence="2" type="ORF">PS847_00605</name>
</gene>
<protein>
    <submittedName>
        <fullName evidence="2">Uncharacterized protein</fullName>
    </submittedName>
</protein>